<dbReference type="AlphaFoldDB" id="A0AAV1YSH3"/>
<name>A0AAV1YSH3_9ARAC</name>
<dbReference type="EMBL" id="CAXIEN010000004">
    <property type="protein sequence ID" value="CAL1261917.1"/>
    <property type="molecule type" value="Genomic_DNA"/>
</dbReference>
<gene>
    <name evidence="2" type="ORF">LARSCL_LOCUS684</name>
</gene>
<evidence type="ECO:0000313" key="2">
    <source>
        <dbReference type="EMBL" id="CAL1261917.1"/>
    </source>
</evidence>
<feature type="chain" id="PRO_5043438463" evidence="1">
    <location>
        <begin position="22"/>
        <end position="125"/>
    </location>
</feature>
<comment type="caution">
    <text evidence="2">The sequence shown here is derived from an EMBL/GenBank/DDBJ whole genome shotgun (WGS) entry which is preliminary data.</text>
</comment>
<reference evidence="2 3" key="1">
    <citation type="submission" date="2024-04" db="EMBL/GenBank/DDBJ databases">
        <authorList>
            <person name="Rising A."/>
            <person name="Reimegard J."/>
            <person name="Sonavane S."/>
            <person name="Akerstrom W."/>
            <person name="Nylinder S."/>
            <person name="Hedman E."/>
            <person name="Kallberg Y."/>
        </authorList>
    </citation>
    <scope>NUCLEOTIDE SEQUENCE [LARGE SCALE GENOMIC DNA]</scope>
</reference>
<dbReference type="Proteomes" id="UP001497382">
    <property type="component" value="Unassembled WGS sequence"/>
</dbReference>
<sequence length="125" mass="14505">MARLVLFLVALCVLTYSYVDANEKCKEEFQNIKKKMNEIMESGDAPQCVEDYKLKDFECTGGEDPDKDKEMHEKFREYYKGMSDEDKEGIKSCLKEMAEKSMEGVELSDECKEKVKKIQNKMTGE</sequence>
<keyword evidence="1" id="KW-0732">Signal</keyword>
<protein>
    <submittedName>
        <fullName evidence="2">Uncharacterized protein</fullName>
    </submittedName>
</protein>
<feature type="signal peptide" evidence="1">
    <location>
        <begin position="1"/>
        <end position="21"/>
    </location>
</feature>
<organism evidence="2 3">
    <name type="scientific">Larinioides sclopetarius</name>
    <dbReference type="NCBI Taxonomy" id="280406"/>
    <lineage>
        <taxon>Eukaryota</taxon>
        <taxon>Metazoa</taxon>
        <taxon>Ecdysozoa</taxon>
        <taxon>Arthropoda</taxon>
        <taxon>Chelicerata</taxon>
        <taxon>Arachnida</taxon>
        <taxon>Araneae</taxon>
        <taxon>Araneomorphae</taxon>
        <taxon>Entelegynae</taxon>
        <taxon>Araneoidea</taxon>
        <taxon>Araneidae</taxon>
        <taxon>Larinioides</taxon>
    </lineage>
</organism>
<evidence type="ECO:0000256" key="1">
    <source>
        <dbReference type="SAM" id="SignalP"/>
    </source>
</evidence>
<keyword evidence="3" id="KW-1185">Reference proteome</keyword>
<evidence type="ECO:0000313" key="3">
    <source>
        <dbReference type="Proteomes" id="UP001497382"/>
    </source>
</evidence>
<accession>A0AAV1YSH3</accession>
<proteinExistence type="predicted"/>